<dbReference type="InParanoid" id="A0A0V1BM52"/>
<evidence type="ECO:0000313" key="1">
    <source>
        <dbReference type="EMBL" id="KRY37832.1"/>
    </source>
</evidence>
<organism evidence="1 2">
    <name type="scientific">Trichinella spiralis</name>
    <name type="common">Trichina worm</name>
    <dbReference type="NCBI Taxonomy" id="6334"/>
    <lineage>
        <taxon>Eukaryota</taxon>
        <taxon>Metazoa</taxon>
        <taxon>Ecdysozoa</taxon>
        <taxon>Nematoda</taxon>
        <taxon>Enoplea</taxon>
        <taxon>Dorylaimia</taxon>
        <taxon>Trichinellida</taxon>
        <taxon>Trichinellidae</taxon>
        <taxon>Trichinella</taxon>
    </lineage>
</organism>
<gene>
    <name evidence="1" type="ORF">T01_3051</name>
</gene>
<protein>
    <submittedName>
        <fullName evidence="1">Uncharacterized protein</fullName>
    </submittedName>
</protein>
<dbReference type="EMBL" id="JYDH01000030">
    <property type="protein sequence ID" value="KRY37832.1"/>
    <property type="molecule type" value="Genomic_DNA"/>
</dbReference>
<name>A0A0V1BM52_TRISP</name>
<accession>A0A0V1BM52</accession>
<dbReference type="Proteomes" id="UP000054776">
    <property type="component" value="Unassembled WGS sequence"/>
</dbReference>
<evidence type="ECO:0000313" key="2">
    <source>
        <dbReference type="Proteomes" id="UP000054776"/>
    </source>
</evidence>
<sequence length="71" mass="8489">MRFGCNLSVCHFSILTEQCQQLTANECQWSADRYGHWQRQQQFRLLVKWLPFVVAFLTSETNDPRMIFGYL</sequence>
<comment type="caution">
    <text evidence="1">The sequence shown here is derived from an EMBL/GenBank/DDBJ whole genome shotgun (WGS) entry which is preliminary data.</text>
</comment>
<dbReference type="AlphaFoldDB" id="A0A0V1BM52"/>
<keyword evidence="2" id="KW-1185">Reference proteome</keyword>
<proteinExistence type="predicted"/>
<reference evidence="1 2" key="1">
    <citation type="submission" date="2015-01" db="EMBL/GenBank/DDBJ databases">
        <title>Evolution of Trichinella species and genotypes.</title>
        <authorList>
            <person name="Korhonen P.K."/>
            <person name="Edoardo P."/>
            <person name="Giuseppe L.R."/>
            <person name="Gasser R.B."/>
        </authorList>
    </citation>
    <scope>NUCLEOTIDE SEQUENCE [LARGE SCALE GENOMIC DNA]</scope>
    <source>
        <strain evidence="1">ISS3</strain>
    </source>
</reference>